<evidence type="ECO:0000313" key="3">
    <source>
        <dbReference type="Proteomes" id="UP001246244"/>
    </source>
</evidence>
<dbReference type="Proteomes" id="UP001246244">
    <property type="component" value="Unassembled WGS sequence"/>
</dbReference>
<feature type="transmembrane region" description="Helical" evidence="1">
    <location>
        <begin position="12"/>
        <end position="32"/>
    </location>
</feature>
<accession>A0ABU2D0L2</accession>
<dbReference type="EMBL" id="JAVKPK010000021">
    <property type="protein sequence ID" value="MDR7665486.1"/>
    <property type="molecule type" value="Genomic_DNA"/>
</dbReference>
<keyword evidence="1" id="KW-0472">Membrane</keyword>
<evidence type="ECO:0000313" key="2">
    <source>
        <dbReference type="EMBL" id="MDR7665486.1"/>
    </source>
</evidence>
<comment type="caution">
    <text evidence="2">The sequence shown here is derived from an EMBL/GenBank/DDBJ whole genome shotgun (WGS) entry which is preliminary data.</text>
</comment>
<proteinExistence type="predicted"/>
<gene>
    <name evidence="2" type="ORF">RG963_06775</name>
</gene>
<protein>
    <submittedName>
        <fullName evidence="2">Uncharacterized protein</fullName>
    </submittedName>
</protein>
<organism evidence="2 3">
    <name type="scientific">Methanosarcina baikalica</name>
    <dbReference type="NCBI Taxonomy" id="3073890"/>
    <lineage>
        <taxon>Archaea</taxon>
        <taxon>Methanobacteriati</taxon>
        <taxon>Methanobacteriota</taxon>
        <taxon>Stenosarchaea group</taxon>
        <taxon>Methanomicrobia</taxon>
        <taxon>Methanosarcinales</taxon>
        <taxon>Methanosarcinaceae</taxon>
        <taxon>Methanosarcina</taxon>
    </lineage>
</organism>
<evidence type="ECO:0000256" key="1">
    <source>
        <dbReference type="SAM" id="Phobius"/>
    </source>
</evidence>
<dbReference type="RefSeq" id="WP_310575511.1">
    <property type="nucleotide sequence ID" value="NZ_JAVKPK010000021.1"/>
</dbReference>
<name>A0ABU2D0L2_9EURY</name>
<keyword evidence="1" id="KW-1133">Transmembrane helix</keyword>
<keyword evidence="1" id="KW-0812">Transmembrane</keyword>
<sequence length="46" mass="4677">MVEMGNESLFEGVVFVVIVAAICAAQGVRTCIGRAGHSVSVKVLGA</sequence>
<reference evidence="3" key="1">
    <citation type="submission" date="2023-07" db="EMBL/GenBank/DDBJ databases">
        <title>Whole-genome sequencing of a new Methanosarcina sp. Z-7115.</title>
        <authorList>
            <person name="Zhilina T.N."/>
            <person name="Merkel A.Y."/>
        </authorList>
    </citation>
    <scope>NUCLEOTIDE SEQUENCE [LARGE SCALE GENOMIC DNA]</scope>
    <source>
        <strain evidence="3">Z-7115</strain>
    </source>
</reference>
<keyword evidence="3" id="KW-1185">Reference proteome</keyword>